<evidence type="ECO:0000313" key="1">
    <source>
        <dbReference type="EMBL" id="MCP1109456.1"/>
    </source>
</evidence>
<dbReference type="EMBL" id="JAMZFV010000003">
    <property type="protein sequence ID" value="MCP1109456.1"/>
    <property type="molecule type" value="Genomic_DNA"/>
</dbReference>
<reference evidence="1 2" key="1">
    <citation type="journal article" date="2022" name="Genome Biol. Evol.">
        <title>Host diet, physiology and behaviors set the stage for Lachnospiraceae cladogenesis.</title>
        <authorList>
            <person name="Vera-Ponce De Leon A."/>
            <person name="Schneider M."/>
            <person name="Jahnes B.C."/>
            <person name="Sadowski V."/>
            <person name="Camuy-Velez L.A."/>
            <person name="Duan J."/>
            <person name="Sabree Z.L."/>
        </authorList>
    </citation>
    <scope>NUCLEOTIDE SEQUENCE [LARGE SCALE GENOMIC DNA]</scope>
    <source>
        <strain evidence="1 2">PAL227</strain>
    </source>
</reference>
<dbReference type="Proteomes" id="UP001523565">
    <property type="component" value="Unassembled WGS sequence"/>
</dbReference>
<dbReference type="PIRSF" id="PIRSF036593">
    <property type="entry name" value="GrdD"/>
    <property type="match status" value="1"/>
</dbReference>
<proteinExistence type="predicted"/>
<dbReference type="EC" id="1.21.4.-" evidence="1"/>
<dbReference type="Pfam" id="PF02504">
    <property type="entry name" value="FA_synthesis"/>
    <property type="match status" value="1"/>
</dbReference>
<protein>
    <submittedName>
        <fullName evidence="1">Glycine/sarcosine/betaine reductase complex component C subunit alpha</fullName>
        <ecNumber evidence="1">1.21.4.-</ecNumber>
    </submittedName>
</protein>
<evidence type="ECO:0000313" key="2">
    <source>
        <dbReference type="Proteomes" id="UP001523565"/>
    </source>
</evidence>
<keyword evidence="2" id="KW-1185">Reference proteome</keyword>
<dbReference type="InterPro" id="IPR012116">
    <property type="entry name" value="Gly_reductase_pC_asu"/>
</dbReference>
<dbReference type="NCBIfam" id="NF040747">
    <property type="entry name" value="reduct_C_alpha"/>
    <property type="match status" value="1"/>
</dbReference>
<dbReference type="InterPro" id="IPR003664">
    <property type="entry name" value="FA_synthesis"/>
</dbReference>
<dbReference type="GO" id="GO:0016491">
    <property type="term" value="F:oxidoreductase activity"/>
    <property type="evidence" value="ECO:0007669"/>
    <property type="project" value="UniProtKB-KW"/>
</dbReference>
<dbReference type="RefSeq" id="WP_262068364.1">
    <property type="nucleotide sequence ID" value="NZ_JAMXOC010000003.1"/>
</dbReference>
<organism evidence="1 2">
    <name type="scientific">Ohessyouella blattaphilus</name>
    <dbReference type="NCBI Taxonomy" id="2949333"/>
    <lineage>
        <taxon>Bacteria</taxon>
        <taxon>Bacillati</taxon>
        <taxon>Bacillota</taxon>
        <taxon>Clostridia</taxon>
        <taxon>Lachnospirales</taxon>
        <taxon>Lachnospiraceae</taxon>
        <taxon>Ohessyouella</taxon>
    </lineage>
</organism>
<dbReference type="SUPFAM" id="SSF53659">
    <property type="entry name" value="Isocitrate/Isopropylmalate dehydrogenase-like"/>
    <property type="match status" value="1"/>
</dbReference>
<comment type="caution">
    <text evidence="1">The sequence shown here is derived from an EMBL/GenBank/DDBJ whole genome shotgun (WGS) entry which is preliminary data.</text>
</comment>
<dbReference type="Gene3D" id="3.40.718.10">
    <property type="entry name" value="Isopropylmalate Dehydrogenase"/>
    <property type="match status" value="1"/>
</dbReference>
<keyword evidence="1" id="KW-0560">Oxidoreductase</keyword>
<gene>
    <name evidence="1" type="primary">grdD</name>
    <name evidence="1" type="ORF">NK118_04230</name>
</gene>
<name>A0ABT1EIE6_9FIRM</name>
<accession>A0ABT1EIE6</accession>
<sequence>MAKNLNELVASTFLEIADGIESGSFAAKPKIALTGMGSEHGEVNAIAGAQAAAKTGIDVYYIGTLEAEGVTTIHVADEEEGHKKMEELLDKKEVDGAVTMHFPFPIGVSTVGRSLTPGMGKSMYIATTTGTSSADRIEGMIKNAIYGIIAAKACGKTNPTVGILNVDGARQTEKALKELQAGGYDITFAQSKRADGGLVLRGNDVLMGSADVMVCDSLSGNIMTKMLSSFNTGGSYEAIGDGYGPGIGEGYDKLVMIISRASGAPVIEGAIKYAAELVRGDLRAVAEKEFAAAKKAGLDEILKARKEASTGKSSEAEEVKAPPKEVVTSQIAGIEIMDLEDGVQALWKVGIYAESGMGCTGPIILVNESKTEDAVAELKKASFIG</sequence>